<keyword evidence="8" id="KW-1185">Reference proteome</keyword>
<proteinExistence type="predicted"/>
<evidence type="ECO:0000256" key="2">
    <source>
        <dbReference type="ARBA" id="ARBA00022692"/>
    </source>
</evidence>
<protein>
    <recommendedName>
        <fullName evidence="9">Protein-S-isoprenylcysteine O-methyltransferase</fullName>
    </recommendedName>
</protein>
<evidence type="ECO:0000256" key="1">
    <source>
        <dbReference type="ARBA" id="ARBA00004141"/>
    </source>
</evidence>
<name>A0A8S0W2K9_CYCAE</name>
<keyword evidence="3 6" id="KW-1133">Transmembrane helix</keyword>
<comment type="caution">
    <text evidence="7">The sequence shown here is derived from an EMBL/GenBank/DDBJ whole genome shotgun (WGS) entry which is preliminary data.</text>
</comment>
<evidence type="ECO:0000313" key="8">
    <source>
        <dbReference type="Proteomes" id="UP000467700"/>
    </source>
</evidence>
<evidence type="ECO:0000256" key="5">
    <source>
        <dbReference type="SAM" id="MobiDB-lite"/>
    </source>
</evidence>
<dbReference type="AlphaFoldDB" id="A0A8S0W2K9"/>
<evidence type="ECO:0000256" key="4">
    <source>
        <dbReference type="ARBA" id="ARBA00023136"/>
    </source>
</evidence>
<feature type="region of interest" description="Disordered" evidence="5">
    <location>
        <begin position="1"/>
        <end position="40"/>
    </location>
</feature>
<keyword evidence="4 6" id="KW-0472">Membrane</keyword>
<feature type="compositionally biased region" description="Polar residues" evidence="5">
    <location>
        <begin position="19"/>
        <end position="40"/>
    </location>
</feature>
<feature type="transmembrane region" description="Helical" evidence="6">
    <location>
        <begin position="52"/>
        <end position="70"/>
    </location>
</feature>
<dbReference type="GO" id="GO:0004671">
    <property type="term" value="F:protein C-terminal S-isoprenylcysteine carboxyl O-methyltransferase activity"/>
    <property type="evidence" value="ECO:0007669"/>
    <property type="project" value="TreeGrafter"/>
</dbReference>
<evidence type="ECO:0008006" key="9">
    <source>
        <dbReference type="Google" id="ProtNLM"/>
    </source>
</evidence>
<feature type="compositionally biased region" description="Basic and acidic residues" evidence="5">
    <location>
        <begin position="8"/>
        <end position="17"/>
    </location>
</feature>
<dbReference type="PANTHER" id="PTHR12714">
    <property type="entry name" value="PROTEIN-S ISOPRENYLCYSTEINE O-METHYLTRANSFERASE"/>
    <property type="match status" value="1"/>
</dbReference>
<comment type="subcellular location">
    <subcellularLocation>
        <location evidence="1">Membrane</location>
        <topology evidence="1">Multi-pass membrane protein</topology>
    </subcellularLocation>
</comment>
<dbReference type="GO" id="GO:0016020">
    <property type="term" value="C:membrane"/>
    <property type="evidence" value="ECO:0007669"/>
    <property type="project" value="UniProtKB-SubCell"/>
</dbReference>
<evidence type="ECO:0000256" key="6">
    <source>
        <dbReference type="SAM" id="Phobius"/>
    </source>
</evidence>
<organism evidence="7 8">
    <name type="scientific">Cyclocybe aegerita</name>
    <name type="common">Black poplar mushroom</name>
    <name type="synonym">Agrocybe aegerita</name>
    <dbReference type="NCBI Taxonomy" id="1973307"/>
    <lineage>
        <taxon>Eukaryota</taxon>
        <taxon>Fungi</taxon>
        <taxon>Dikarya</taxon>
        <taxon>Basidiomycota</taxon>
        <taxon>Agaricomycotina</taxon>
        <taxon>Agaricomycetes</taxon>
        <taxon>Agaricomycetidae</taxon>
        <taxon>Agaricales</taxon>
        <taxon>Agaricineae</taxon>
        <taxon>Bolbitiaceae</taxon>
        <taxon>Cyclocybe</taxon>
    </lineage>
</organism>
<feature type="transmembrane region" description="Helical" evidence="6">
    <location>
        <begin position="123"/>
        <end position="139"/>
    </location>
</feature>
<sequence length="251" mass="28076">MATDSDAQFDRLHERTRQRANMTQNPLETNPVSSANAHRGTIPNTPLGSSTVAFLLGATFGIGLFATLVDEFSRPRWLTYQVSFYLASWAFFHWAEFAVTAGWNLEKCSVDSYLLENGSMYHIAHSGALVEYLITVYLWPSNKTHPYVSQIGVVLVVLGQVLRSAAMIHASTSFSHSVAFQKRDSHTLHDLTEKKAGSDTHLMQDSSIGLLEPTPVLKRKKGRWYAFSDKTTSSTGDMLELKFHSYHDTTL</sequence>
<evidence type="ECO:0000313" key="7">
    <source>
        <dbReference type="EMBL" id="CAA7259864.1"/>
    </source>
</evidence>
<feature type="transmembrane region" description="Helical" evidence="6">
    <location>
        <begin position="82"/>
        <end position="103"/>
    </location>
</feature>
<evidence type="ECO:0000256" key="3">
    <source>
        <dbReference type="ARBA" id="ARBA00022989"/>
    </source>
</evidence>
<keyword evidence="2 6" id="KW-0812">Transmembrane</keyword>
<reference evidence="7 8" key="1">
    <citation type="submission" date="2020-01" db="EMBL/GenBank/DDBJ databases">
        <authorList>
            <person name="Gupta K D."/>
        </authorList>
    </citation>
    <scope>NUCLEOTIDE SEQUENCE [LARGE SCALE GENOMIC DNA]</scope>
</reference>
<accession>A0A8S0W2K9</accession>
<dbReference type="EMBL" id="CACVBS010000028">
    <property type="protein sequence ID" value="CAA7259864.1"/>
    <property type="molecule type" value="Genomic_DNA"/>
</dbReference>
<dbReference type="Proteomes" id="UP000467700">
    <property type="component" value="Unassembled WGS sequence"/>
</dbReference>
<dbReference type="GO" id="GO:0005783">
    <property type="term" value="C:endoplasmic reticulum"/>
    <property type="evidence" value="ECO:0007669"/>
    <property type="project" value="TreeGrafter"/>
</dbReference>
<dbReference type="OrthoDB" id="422086at2759"/>
<dbReference type="PANTHER" id="PTHR12714:SF9">
    <property type="entry name" value="PROTEIN-S-ISOPRENYLCYSTEINE O-METHYLTRANSFERASE"/>
    <property type="match status" value="1"/>
</dbReference>
<gene>
    <name evidence="7" type="ORF">AAE3_LOCUS2255</name>
</gene>